<keyword evidence="3" id="KW-1185">Reference proteome</keyword>
<sequence>MSNNPASCPDRNCLDENTGEEGNQKLPSEDDDLEHEEQVHTTNEKGENAPPTAATSPKVWVRMGVDEDYFEMDLNEFEEILKVEQPKETQSLLHTSFSSQSSSHDHP</sequence>
<evidence type="ECO:0000256" key="1">
    <source>
        <dbReference type="SAM" id="MobiDB-lite"/>
    </source>
</evidence>
<feature type="region of interest" description="Disordered" evidence="1">
    <location>
        <begin position="87"/>
        <end position="107"/>
    </location>
</feature>
<dbReference type="Proteomes" id="UP001642540">
    <property type="component" value="Unassembled WGS sequence"/>
</dbReference>
<feature type="region of interest" description="Disordered" evidence="1">
    <location>
        <begin position="1"/>
        <end position="57"/>
    </location>
</feature>
<gene>
    <name evidence="2" type="ORF">ODALV1_LOCUS27059</name>
</gene>
<reference evidence="2 3" key="1">
    <citation type="submission" date="2024-08" db="EMBL/GenBank/DDBJ databases">
        <authorList>
            <person name="Cucini C."/>
            <person name="Frati F."/>
        </authorList>
    </citation>
    <scope>NUCLEOTIDE SEQUENCE [LARGE SCALE GENOMIC DNA]</scope>
</reference>
<organism evidence="2 3">
    <name type="scientific">Orchesella dallaii</name>
    <dbReference type="NCBI Taxonomy" id="48710"/>
    <lineage>
        <taxon>Eukaryota</taxon>
        <taxon>Metazoa</taxon>
        <taxon>Ecdysozoa</taxon>
        <taxon>Arthropoda</taxon>
        <taxon>Hexapoda</taxon>
        <taxon>Collembola</taxon>
        <taxon>Entomobryomorpha</taxon>
        <taxon>Entomobryoidea</taxon>
        <taxon>Orchesellidae</taxon>
        <taxon>Orchesellinae</taxon>
        <taxon>Orchesella</taxon>
    </lineage>
</organism>
<evidence type="ECO:0000313" key="2">
    <source>
        <dbReference type="EMBL" id="CAL8137737.1"/>
    </source>
</evidence>
<comment type="caution">
    <text evidence="2">The sequence shown here is derived from an EMBL/GenBank/DDBJ whole genome shotgun (WGS) entry which is preliminary data.</text>
</comment>
<accession>A0ABP1RWZ2</accession>
<dbReference type="EMBL" id="CAXLJM020000119">
    <property type="protein sequence ID" value="CAL8137737.1"/>
    <property type="molecule type" value="Genomic_DNA"/>
</dbReference>
<protein>
    <submittedName>
        <fullName evidence="2">Uncharacterized protein</fullName>
    </submittedName>
</protein>
<feature type="compositionally biased region" description="Low complexity" evidence="1">
    <location>
        <begin position="89"/>
        <end position="107"/>
    </location>
</feature>
<feature type="compositionally biased region" description="Basic and acidic residues" evidence="1">
    <location>
        <begin position="36"/>
        <end position="47"/>
    </location>
</feature>
<name>A0ABP1RWZ2_9HEXA</name>
<evidence type="ECO:0000313" key="3">
    <source>
        <dbReference type="Proteomes" id="UP001642540"/>
    </source>
</evidence>
<proteinExistence type="predicted"/>